<feature type="domain" description="Nucleotidyl transferase" evidence="9">
    <location>
        <begin position="6"/>
        <end position="278"/>
    </location>
</feature>
<dbReference type="PANTHER" id="PTHR43197">
    <property type="entry name" value="UTP--GLUCOSE-1-PHOSPHATE URIDYLYLTRANSFERASE"/>
    <property type="match status" value="1"/>
</dbReference>
<sequence length="300" mass="32120">MMVRKAIMPVAGLGTRFLPASKAIPKEMITVVDRPVIQYVVAEAVAAGIREIVLVNHAAKAAIENHFDVHYELEAELARKGKEALLRVLRDIVPTEVRVISVRQGRPLGLGHAVLCAREVIGDEPFAVMLPDVLVDAVPAGAAVEAENDLARMLARFAEGGHSQVMVEAVPRERVDQYGIVDLAGAEPAAGESTPMQGVVEKPSPEQAPSQLSVVGRYVLPPRLFALLAETAPGAGGEIQLTDAIAALMQEQPVAAYRMLGKTYDCGSKLGYLEATLAYGLRHPELGEGFRDLARQALAR</sequence>
<evidence type="ECO:0000256" key="2">
    <source>
        <dbReference type="ARBA" id="ARBA00012415"/>
    </source>
</evidence>
<dbReference type="EC" id="2.7.7.9" evidence="2 8"/>
<dbReference type="AlphaFoldDB" id="A0A0B4XP24"/>
<evidence type="ECO:0000256" key="7">
    <source>
        <dbReference type="ARBA" id="ARBA00048128"/>
    </source>
</evidence>
<evidence type="ECO:0000259" key="9">
    <source>
        <dbReference type="Pfam" id="PF00483"/>
    </source>
</evidence>
<comment type="function">
    <text evidence="6">May play a role in stationary phase survival.</text>
</comment>
<dbReference type="NCBIfam" id="TIGR01099">
    <property type="entry name" value="galU"/>
    <property type="match status" value="1"/>
</dbReference>
<evidence type="ECO:0000313" key="10">
    <source>
        <dbReference type="EMBL" id="AJD48500.1"/>
    </source>
</evidence>
<reference evidence="10 11" key="1">
    <citation type="journal article" date="2012" name="J. Bacteriol.">
        <title>Genome sequence of an alkane-degrading bacterium, Alcanivorax pacificus type strain W11-5, isolated from deep sea sediment.</title>
        <authorList>
            <person name="Lai Q."/>
            <person name="Shao Z."/>
        </authorList>
    </citation>
    <scope>NUCLEOTIDE SEQUENCE [LARGE SCALE GENOMIC DNA]</scope>
    <source>
        <strain evidence="10 11">W11-5</strain>
    </source>
</reference>
<dbReference type="SUPFAM" id="SSF53448">
    <property type="entry name" value="Nucleotide-diphospho-sugar transferases"/>
    <property type="match status" value="1"/>
</dbReference>
<dbReference type="InterPro" id="IPR029044">
    <property type="entry name" value="Nucleotide-diphossugar_trans"/>
</dbReference>
<dbReference type="KEGG" id="apac:S7S_10440"/>
<evidence type="ECO:0000256" key="4">
    <source>
        <dbReference type="ARBA" id="ARBA00022679"/>
    </source>
</evidence>
<dbReference type="Proteomes" id="UP000006764">
    <property type="component" value="Chromosome"/>
</dbReference>
<dbReference type="EMBL" id="CP004387">
    <property type="protein sequence ID" value="AJD48500.1"/>
    <property type="molecule type" value="Genomic_DNA"/>
</dbReference>
<dbReference type="Gene3D" id="3.90.550.10">
    <property type="entry name" value="Spore Coat Polysaccharide Biosynthesis Protein SpsA, Chain A"/>
    <property type="match status" value="1"/>
</dbReference>
<dbReference type="InterPro" id="IPR005835">
    <property type="entry name" value="NTP_transferase_dom"/>
</dbReference>
<evidence type="ECO:0000256" key="8">
    <source>
        <dbReference type="RuleBase" id="RU361259"/>
    </source>
</evidence>
<dbReference type="InterPro" id="IPR005771">
    <property type="entry name" value="GalU_uridylyltTrfase_bac/arc"/>
</dbReference>
<dbReference type="CDD" id="cd02541">
    <property type="entry name" value="UGPase_prokaryotic"/>
    <property type="match status" value="1"/>
</dbReference>
<dbReference type="STRING" id="391936.S7S_10440"/>
<dbReference type="PANTHER" id="PTHR43197:SF1">
    <property type="entry name" value="UTP--GLUCOSE-1-PHOSPHATE URIDYLYLTRANSFERASE"/>
    <property type="match status" value="1"/>
</dbReference>
<accession>A0A0B4XP24</accession>
<dbReference type="GO" id="GO:0003983">
    <property type="term" value="F:UTP:glucose-1-phosphate uridylyltransferase activity"/>
    <property type="evidence" value="ECO:0007669"/>
    <property type="project" value="UniProtKB-EC"/>
</dbReference>
<evidence type="ECO:0000256" key="1">
    <source>
        <dbReference type="ARBA" id="ARBA00006890"/>
    </source>
</evidence>
<comment type="similarity">
    <text evidence="1 8">Belongs to the UDPGP type 2 family.</text>
</comment>
<proteinExistence type="inferred from homology"/>
<keyword evidence="5 8" id="KW-0548">Nucleotidyltransferase</keyword>
<evidence type="ECO:0000256" key="5">
    <source>
        <dbReference type="ARBA" id="ARBA00022695"/>
    </source>
</evidence>
<organism evidence="10 11">
    <name type="scientific">Isoalcanivorax pacificus W11-5</name>
    <dbReference type="NCBI Taxonomy" id="391936"/>
    <lineage>
        <taxon>Bacteria</taxon>
        <taxon>Pseudomonadati</taxon>
        <taxon>Pseudomonadota</taxon>
        <taxon>Gammaproteobacteria</taxon>
        <taxon>Oceanospirillales</taxon>
        <taxon>Alcanivoracaceae</taxon>
        <taxon>Isoalcanivorax</taxon>
    </lineage>
</organism>
<evidence type="ECO:0000256" key="3">
    <source>
        <dbReference type="ARBA" id="ARBA00019048"/>
    </source>
</evidence>
<dbReference type="HOGENOM" id="CLU_029499_1_2_6"/>
<dbReference type="GO" id="GO:0006011">
    <property type="term" value="P:UDP-alpha-D-glucose metabolic process"/>
    <property type="evidence" value="ECO:0007669"/>
    <property type="project" value="InterPro"/>
</dbReference>
<gene>
    <name evidence="10" type="ORF">S7S_10440</name>
</gene>
<protein>
    <recommendedName>
        <fullName evidence="3 8">UTP--glucose-1-phosphate uridylyltransferase</fullName>
        <ecNumber evidence="2 8">2.7.7.9</ecNumber>
    </recommendedName>
    <alternativeName>
        <fullName evidence="8">UDP-glucose pyrophosphorylase</fullName>
    </alternativeName>
</protein>
<name>A0A0B4XP24_9GAMM</name>
<evidence type="ECO:0000313" key="11">
    <source>
        <dbReference type="Proteomes" id="UP000006764"/>
    </source>
</evidence>
<dbReference type="Pfam" id="PF00483">
    <property type="entry name" value="NTP_transferase"/>
    <property type="match status" value="1"/>
</dbReference>
<keyword evidence="4 8" id="KW-0808">Transferase</keyword>
<comment type="catalytic activity">
    <reaction evidence="7 8">
        <text>alpha-D-glucose 1-phosphate + UTP + H(+) = UDP-alpha-D-glucose + diphosphate</text>
        <dbReference type="Rhea" id="RHEA:19889"/>
        <dbReference type="ChEBI" id="CHEBI:15378"/>
        <dbReference type="ChEBI" id="CHEBI:33019"/>
        <dbReference type="ChEBI" id="CHEBI:46398"/>
        <dbReference type="ChEBI" id="CHEBI:58601"/>
        <dbReference type="ChEBI" id="CHEBI:58885"/>
        <dbReference type="EC" id="2.7.7.9"/>
    </reaction>
</comment>
<evidence type="ECO:0000256" key="6">
    <source>
        <dbReference type="ARBA" id="ARBA00037294"/>
    </source>
</evidence>
<keyword evidence="11" id="KW-1185">Reference proteome</keyword>